<dbReference type="PROSITE" id="PS50088">
    <property type="entry name" value="ANK_REPEAT"/>
    <property type="match status" value="2"/>
</dbReference>
<dbReference type="PROSITE" id="PS50297">
    <property type="entry name" value="ANK_REP_REGION"/>
    <property type="match status" value="2"/>
</dbReference>
<dbReference type="Gene3D" id="1.25.40.20">
    <property type="entry name" value="Ankyrin repeat-containing domain"/>
    <property type="match status" value="1"/>
</dbReference>
<feature type="repeat" description="ANK" evidence="3">
    <location>
        <begin position="391"/>
        <end position="423"/>
    </location>
</feature>
<gene>
    <name evidence="5" type="ORF">X798_03187</name>
</gene>
<dbReference type="PANTHER" id="PTHR24198:SF165">
    <property type="entry name" value="ANKYRIN REPEAT-CONTAINING PROTEIN-RELATED"/>
    <property type="match status" value="1"/>
</dbReference>
<accession>A0A238BXM5</accession>
<dbReference type="InterPro" id="IPR036770">
    <property type="entry name" value="Ankyrin_rpt-contain_sf"/>
</dbReference>
<keyword evidence="2 3" id="KW-0040">ANK repeat</keyword>
<evidence type="ECO:0000256" key="2">
    <source>
        <dbReference type="ARBA" id="ARBA00023043"/>
    </source>
</evidence>
<name>A0A238BXM5_9BILA</name>
<dbReference type="AlphaFoldDB" id="A0A238BXM5"/>
<dbReference type="SUPFAM" id="SSF48403">
    <property type="entry name" value="Ankyrin repeat"/>
    <property type="match status" value="1"/>
</dbReference>
<evidence type="ECO:0000256" key="3">
    <source>
        <dbReference type="PROSITE-ProRule" id="PRU00023"/>
    </source>
</evidence>
<keyword evidence="1" id="KW-0677">Repeat</keyword>
<feature type="compositionally biased region" description="Basic residues" evidence="4">
    <location>
        <begin position="184"/>
        <end position="195"/>
    </location>
</feature>
<evidence type="ECO:0000313" key="5">
    <source>
        <dbReference type="EMBL" id="OZC09784.1"/>
    </source>
</evidence>
<evidence type="ECO:0000256" key="1">
    <source>
        <dbReference type="ARBA" id="ARBA00022737"/>
    </source>
</evidence>
<dbReference type="Proteomes" id="UP000242913">
    <property type="component" value="Unassembled WGS sequence"/>
</dbReference>
<dbReference type="PANTHER" id="PTHR24198">
    <property type="entry name" value="ANKYRIN REPEAT AND PROTEIN KINASE DOMAIN-CONTAINING PROTEIN"/>
    <property type="match status" value="1"/>
</dbReference>
<dbReference type="EMBL" id="KZ269991">
    <property type="protein sequence ID" value="OZC09784.1"/>
    <property type="molecule type" value="Genomic_DNA"/>
</dbReference>
<reference evidence="5 6" key="1">
    <citation type="submission" date="2015-12" db="EMBL/GenBank/DDBJ databases">
        <title>Draft genome of the nematode, Onchocerca flexuosa.</title>
        <authorList>
            <person name="Mitreva M."/>
        </authorList>
    </citation>
    <scope>NUCLEOTIDE SEQUENCE [LARGE SCALE GENOMIC DNA]</scope>
    <source>
        <strain evidence="5">Red Deer</strain>
    </source>
</reference>
<protein>
    <submittedName>
        <fullName evidence="5">Uncharacterized protein</fullName>
    </submittedName>
</protein>
<feature type="repeat" description="ANK" evidence="3">
    <location>
        <begin position="424"/>
        <end position="456"/>
    </location>
</feature>
<evidence type="ECO:0000256" key="4">
    <source>
        <dbReference type="SAM" id="MobiDB-lite"/>
    </source>
</evidence>
<organism evidence="5 6">
    <name type="scientific">Onchocerca flexuosa</name>
    <dbReference type="NCBI Taxonomy" id="387005"/>
    <lineage>
        <taxon>Eukaryota</taxon>
        <taxon>Metazoa</taxon>
        <taxon>Ecdysozoa</taxon>
        <taxon>Nematoda</taxon>
        <taxon>Chromadorea</taxon>
        <taxon>Rhabditida</taxon>
        <taxon>Spirurina</taxon>
        <taxon>Spiruromorpha</taxon>
        <taxon>Filarioidea</taxon>
        <taxon>Onchocercidae</taxon>
        <taxon>Onchocerca</taxon>
    </lineage>
</organism>
<feature type="region of interest" description="Disordered" evidence="4">
    <location>
        <begin position="1"/>
        <end position="85"/>
    </location>
</feature>
<keyword evidence="6" id="KW-1185">Reference proteome</keyword>
<dbReference type="InterPro" id="IPR002110">
    <property type="entry name" value="Ankyrin_rpt"/>
</dbReference>
<feature type="compositionally biased region" description="Basic and acidic residues" evidence="4">
    <location>
        <begin position="17"/>
        <end position="40"/>
    </location>
</feature>
<feature type="region of interest" description="Disordered" evidence="4">
    <location>
        <begin position="184"/>
        <end position="206"/>
    </location>
</feature>
<dbReference type="Pfam" id="PF12796">
    <property type="entry name" value="Ank_2"/>
    <property type="match status" value="1"/>
</dbReference>
<feature type="compositionally biased region" description="Low complexity" evidence="4">
    <location>
        <begin position="41"/>
        <end position="56"/>
    </location>
</feature>
<dbReference type="OrthoDB" id="71307at2759"/>
<sequence length="687" mass="79181">MRSNEPTNNKEEVEEAIMQKDEKKKNDSDDKKDKEKRRDSVTGSTLDTSSSSNSSVDSDEIDITEHNDSKSTMTSEESKLQVDRPVMSSASLRTVSNQYRFELFDHNLWRLRNTFIFIYFLKFSHEVDDSVNEVMKRISIISNMESGEISKSITELNNGKKNEQIMDVHIDANEWNGPDIKIKKSRKRNRKQNRKNKQDIPSYQNDIFSSKGDLSQTVDEDAKRDTLEALKDSVMDTCPKLGAWIIRKEIMSIDGMETSNLLYMTDISNKFAQRFTYWIRKFYIAAVDGDVEEFMIKFTCILQVLKNNAGNEHYKRMSGHQLKEHVMNSVICTFFNKSENTSILHHLAPTKYTDRPCSMRNHGCCRLMKIILSMLPWNNRKILLATSTKRTGKTALHLAAATGQPCQMQALMDFGAWPDFFDHSGRAPIHYAIMRNNLEMVKLLLWYGADISLRERSATPLQLAGYSPTTTSICEYLYARVTALEKVFMQWIRKYVRGVWTPVHAISDLHFARLSKACDSRRDASRNFTTKNRKVHINISETRTANPQLKKCPLMLLFIVPTFYKEEDRMADASNPQIFCAKLQNVNGFVVRLLPTRPLLSCSKWSIGIKSALEKPHNGYFYVYKLPENIEVDSYTLHLMVELEELRFQAPHITLAIQAFACGPPNLDHYNELRGLVTHSNNKTKMD</sequence>
<evidence type="ECO:0000313" key="6">
    <source>
        <dbReference type="Proteomes" id="UP000242913"/>
    </source>
</evidence>
<proteinExistence type="predicted"/>
<dbReference type="SMART" id="SM00248">
    <property type="entry name" value="ANK"/>
    <property type="match status" value="2"/>
</dbReference>